<sequence>MSEKSSLNLYIKKILSFVSEKDLHGLISTLNTTIVFILFLAAGFSPLSIEAQENRPNSNNSLKLDKVGQEATPISEEAKIFKHYRFNEGEPLQVLPTATPPFDSKKLLSEIIGNLDVANKEFPSEEEILKNMEAPILKRCNEDLTKTEALGEELPPGLEGDKAPIYDILFIASEEIPENYEEVFGASTIVVPYDTNSPNISWSFIKDLNVPCVPYRLRAQGDSVYVDQGKNALKNYVNGPSGQWHEDLKDQMKEEKARLKKTKTTRGK</sequence>
<proteinExistence type="predicted"/>
<keyword evidence="1" id="KW-0472">Membrane</keyword>
<dbReference type="Proteomes" id="UP000524246">
    <property type="component" value="Unassembled WGS sequence"/>
</dbReference>
<evidence type="ECO:0000313" key="3">
    <source>
        <dbReference type="Proteomes" id="UP000524246"/>
    </source>
</evidence>
<comment type="caution">
    <text evidence="2">The sequence shown here is derived from an EMBL/GenBank/DDBJ whole genome shotgun (WGS) entry which is preliminary data.</text>
</comment>
<dbReference type="AlphaFoldDB" id="A0A7X9FTE6"/>
<feature type="transmembrane region" description="Helical" evidence="1">
    <location>
        <begin position="26"/>
        <end position="49"/>
    </location>
</feature>
<protein>
    <submittedName>
        <fullName evidence="2">Uncharacterized protein</fullName>
    </submittedName>
</protein>
<reference evidence="2 3" key="1">
    <citation type="journal article" date="2020" name="Biotechnol. Biofuels">
        <title>New insights from the biogas microbiome by comprehensive genome-resolved metagenomics of nearly 1600 species originating from multiple anaerobic digesters.</title>
        <authorList>
            <person name="Campanaro S."/>
            <person name="Treu L."/>
            <person name="Rodriguez-R L.M."/>
            <person name="Kovalovszki A."/>
            <person name="Ziels R.M."/>
            <person name="Maus I."/>
            <person name="Zhu X."/>
            <person name="Kougias P.G."/>
            <person name="Basile A."/>
            <person name="Luo G."/>
            <person name="Schluter A."/>
            <person name="Konstantinidis K.T."/>
            <person name="Angelidaki I."/>
        </authorList>
    </citation>
    <scope>NUCLEOTIDE SEQUENCE [LARGE SCALE GENOMIC DNA]</scope>
    <source>
        <strain evidence="2">AS27yjCOA_65</strain>
    </source>
</reference>
<evidence type="ECO:0000313" key="2">
    <source>
        <dbReference type="EMBL" id="NMC63949.1"/>
    </source>
</evidence>
<accession>A0A7X9FTE6</accession>
<gene>
    <name evidence="2" type="ORF">GYA55_12370</name>
</gene>
<dbReference type="EMBL" id="JAAZON010000562">
    <property type="protein sequence ID" value="NMC63949.1"/>
    <property type="molecule type" value="Genomic_DNA"/>
</dbReference>
<evidence type="ECO:0000256" key="1">
    <source>
        <dbReference type="SAM" id="Phobius"/>
    </source>
</evidence>
<organism evidence="2 3">
    <name type="scientific">SAR324 cluster bacterium</name>
    <dbReference type="NCBI Taxonomy" id="2024889"/>
    <lineage>
        <taxon>Bacteria</taxon>
        <taxon>Deltaproteobacteria</taxon>
        <taxon>SAR324 cluster</taxon>
    </lineage>
</organism>
<keyword evidence="1" id="KW-0812">Transmembrane</keyword>
<keyword evidence="1" id="KW-1133">Transmembrane helix</keyword>
<name>A0A7X9FTE6_9DELT</name>